<dbReference type="Pfam" id="PF00379">
    <property type="entry name" value="Chitin_bind_4"/>
    <property type="match status" value="1"/>
</dbReference>
<dbReference type="InterPro" id="IPR031311">
    <property type="entry name" value="CHIT_BIND_RR_consensus"/>
</dbReference>
<dbReference type="Proteomes" id="UP000695007">
    <property type="component" value="Unplaced"/>
</dbReference>
<feature type="region of interest" description="Disordered" evidence="3">
    <location>
        <begin position="30"/>
        <end position="90"/>
    </location>
</feature>
<accession>A0AAJ6YG40</accession>
<feature type="region of interest" description="Disordered" evidence="3">
    <location>
        <begin position="105"/>
        <end position="124"/>
    </location>
</feature>
<dbReference type="AlphaFoldDB" id="A0AAJ6YG40"/>
<evidence type="ECO:0000256" key="3">
    <source>
        <dbReference type="SAM" id="MobiDB-lite"/>
    </source>
</evidence>
<dbReference type="GO" id="GO:0042302">
    <property type="term" value="F:structural constituent of cuticle"/>
    <property type="evidence" value="ECO:0007669"/>
    <property type="project" value="UniProtKB-UniRule"/>
</dbReference>
<dbReference type="PANTHER" id="PTHR12236:SF98">
    <property type="entry name" value="CUTICULAR PROTEIN 56F"/>
    <property type="match status" value="1"/>
</dbReference>
<dbReference type="GeneID" id="105361864"/>
<keyword evidence="4" id="KW-0732">Signal</keyword>
<evidence type="ECO:0000256" key="1">
    <source>
        <dbReference type="ARBA" id="ARBA00022460"/>
    </source>
</evidence>
<dbReference type="GO" id="GO:0031012">
    <property type="term" value="C:extracellular matrix"/>
    <property type="evidence" value="ECO:0007669"/>
    <property type="project" value="TreeGrafter"/>
</dbReference>
<dbReference type="InterPro" id="IPR051217">
    <property type="entry name" value="Insect_Cuticle_Struc_Prot"/>
</dbReference>
<organism evidence="5 6">
    <name type="scientific">Ceratosolen solmsi marchali</name>
    <dbReference type="NCBI Taxonomy" id="326594"/>
    <lineage>
        <taxon>Eukaryota</taxon>
        <taxon>Metazoa</taxon>
        <taxon>Ecdysozoa</taxon>
        <taxon>Arthropoda</taxon>
        <taxon>Hexapoda</taxon>
        <taxon>Insecta</taxon>
        <taxon>Pterygota</taxon>
        <taxon>Neoptera</taxon>
        <taxon>Endopterygota</taxon>
        <taxon>Hymenoptera</taxon>
        <taxon>Apocrita</taxon>
        <taxon>Proctotrupomorpha</taxon>
        <taxon>Chalcidoidea</taxon>
        <taxon>Agaonidae</taxon>
        <taxon>Agaoninae</taxon>
        <taxon>Ceratosolen</taxon>
    </lineage>
</organism>
<feature type="signal peptide" evidence="4">
    <location>
        <begin position="1"/>
        <end position="23"/>
    </location>
</feature>
<dbReference type="GO" id="GO:0005615">
    <property type="term" value="C:extracellular space"/>
    <property type="evidence" value="ECO:0007669"/>
    <property type="project" value="TreeGrafter"/>
</dbReference>
<keyword evidence="1 2" id="KW-0193">Cuticle</keyword>
<dbReference type="PROSITE" id="PS00233">
    <property type="entry name" value="CHIT_BIND_RR_1"/>
    <property type="match status" value="1"/>
</dbReference>
<protein>
    <submittedName>
        <fullName evidence="6">Pro-resilin-like</fullName>
    </submittedName>
</protein>
<dbReference type="InterPro" id="IPR000618">
    <property type="entry name" value="Insect_cuticle"/>
</dbReference>
<feature type="region of interest" description="Disordered" evidence="3">
    <location>
        <begin position="204"/>
        <end position="253"/>
    </location>
</feature>
<evidence type="ECO:0000256" key="4">
    <source>
        <dbReference type="SAM" id="SignalP"/>
    </source>
</evidence>
<name>A0AAJ6YG40_9HYME</name>
<evidence type="ECO:0000256" key="2">
    <source>
        <dbReference type="PROSITE-ProRule" id="PRU00497"/>
    </source>
</evidence>
<feature type="compositionally biased region" description="Gly residues" evidence="3">
    <location>
        <begin position="204"/>
        <end position="226"/>
    </location>
</feature>
<gene>
    <name evidence="6" type="primary">LOC105361864</name>
</gene>
<feature type="chain" id="PRO_5042486708" evidence="4">
    <location>
        <begin position="24"/>
        <end position="253"/>
    </location>
</feature>
<dbReference type="RefSeq" id="XP_011497449.1">
    <property type="nucleotide sequence ID" value="XM_011499147.1"/>
</dbReference>
<reference evidence="6" key="1">
    <citation type="submission" date="2025-08" db="UniProtKB">
        <authorList>
            <consortium name="RefSeq"/>
        </authorList>
    </citation>
    <scope>IDENTIFICATION</scope>
</reference>
<evidence type="ECO:0000313" key="5">
    <source>
        <dbReference type="Proteomes" id="UP000695007"/>
    </source>
</evidence>
<proteinExistence type="predicted"/>
<evidence type="ECO:0000313" key="6">
    <source>
        <dbReference type="RefSeq" id="XP_011497449.1"/>
    </source>
</evidence>
<feature type="compositionally biased region" description="Polar residues" evidence="3">
    <location>
        <begin position="41"/>
        <end position="52"/>
    </location>
</feature>
<keyword evidence="5" id="KW-1185">Reference proteome</keyword>
<feature type="compositionally biased region" description="Gly residues" evidence="3">
    <location>
        <begin position="80"/>
        <end position="90"/>
    </location>
</feature>
<feature type="compositionally biased region" description="Low complexity" evidence="3">
    <location>
        <begin position="227"/>
        <end position="246"/>
    </location>
</feature>
<sequence>MNMLVLSTALLGALILVSSPTLAEPPINQYLPPDQLYGPPNVQQKPLPSGGNSRPGGQFGQGSNFGSNQYLPPNQQYGPPGAGISGGFGGYGDSANSAPAKYEFEYTVNDPPSGNDFGHKESRDGDFTQGIYFVLLPDGRRQMVEYEADQDGYRPKITYTQVGNGIGGATGYPGTGTGSLGGSGGYPSAGVGGYPGGSSGGYPSGGSAGYPGGSSGGYPSGAGSGGYPASSPGGYPSGAAGSFPSGGQNGYRY</sequence>
<dbReference type="KEGG" id="csol:105361864"/>
<dbReference type="PROSITE" id="PS51155">
    <property type="entry name" value="CHIT_BIND_RR_2"/>
    <property type="match status" value="1"/>
</dbReference>
<dbReference type="PANTHER" id="PTHR12236">
    <property type="entry name" value="STRUCTURAL CONTITUENT OF CUTICLE"/>
    <property type="match status" value="1"/>
</dbReference>